<dbReference type="PANTHER" id="PTHR11695">
    <property type="entry name" value="ALCOHOL DEHYDROGENASE RELATED"/>
    <property type="match status" value="1"/>
</dbReference>
<dbReference type="InterPro" id="IPR050700">
    <property type="entry name" value="YIM1/Zinc_Alcohol_DH_Fams"/>
</dbReference>
<proteinExistence type="predicted"/>
<dbReference type="InterPro" id="IPR011032">
    <property type="entry name" value="GroES-like_sf"/>
</dbReference>
<dbReference type="OrthoDB" id="201656at2759"/>
<dbReference type="Pfam" id="PF13602">
    <property type="entry name" value="ADH_zinc_N_2"/>
    <property type="match status" value="1"/>
</dbReference>
<dbReference type="EMBL" id="JANBPU010000354">
    <property type="protein sequence ID" value="KAJ1912349.1"/>
    <property type="molecule type" value="Genomic_DNA"/>
</dbReference>
<accession>A0A9W8DNX3</accession>
<comment type="caution">
    <text evidence="2">The sequence shown here is derived from an EMBL/GenBank/DDBJ whole genome shotgun (WGS) entry which is preliminary data.</text>
</comment>
<reference evidence="2" key="1">
    <citation type="submission" date="2022-07" db="EMBL/GenBank/DDBJ databases">
        <title>Phylogenomic reconstructions and comparative analyses of Kickxellomycotina fungi.</title>
        <authorList>
            <person name="Reynolds N.K."/>
            <person name="Stajich J.E."/>
            <person name="Barry K."/>
            <person name="Grigoriev I.V."/>
            <person name="Crous P."/>
            <person name="Smith M.E."/>
        </authorList>
    </citation>
    <scope>NUCLEOTIDE SEQUENCE</scope>
    <source>
        <strain evidence="2">NBRC 100468</strain>
    </source>
</reference>
<keyword evidence="3" id="KW-1185">Reference proteome</keyword>
<evidence type="ECO:0000313" key="2">
    <source>
        <dbReference type="EMBL" id="KAJ1912349.1"/>
    </source>
</evidence>
<dbReference type="SUPFAM" id="SSF51735">
    <property type="entry name" value="NAD(P)-binding Rossmann-fold domains"/>
    <property type="match status" value="1"/>
</dbReference>
<dbReference type="SMART" id="SM00829">
    <property type="entry name" value="PKS_ER"/>
    <property type="match status" value="1"/>
</dbReference>
<dbReference type="CDD" id="cd05289">
    <property type="entry name" value="MDR_like_2"/>
    <property type="match status" value="1"/>
</dbReference>
<feature type="domain" description="Enoyl reductase (ER)" evidence="1">
    <location>
        <begin position="19"/>
        <end position="385"/>
    </location>
</feature>
<dbReference type="GO" id="GO:0016491">
    <property type="term" value="F:oxidoreductase activity"/>
    <property type="evidence" value="ECO:0007669"/>
    <property type="project" value="InterPro"/>
</dbReference>
<sequence length="397" mass="42916">MSFSDPPRPTGAYFDAYAKDPSDVKFGELPFPRKPLGPNQARVDVYVAALNPLDWKVNSGQLKYVLNTTFPAPLGYDFSGSITELPDDIHSDDGKTRNPLGLNIGDKVYGMAGITNYGTVSTSVIVNITDLARKPRNISFTKAAAIGMGGLTAYQALEKLGLTESSNNNTGDDNNNNNKSSIFISAGAGGVGSFAIQLAKHHYKLKEIATTVSTNKVEVAKKLGATTVIDYTKQDFTKDLSADYDAALDCIGVPLEVSRIIKPHNNGRIVSVIGTPTSEVLAPLADKMVSESNKIVGTTKATLLKYGIDAYHYVTVSRKLNPLGIEHHYIFVTPNGQQLEQVFNPLVVESLVNPLIDSMHEFTKEGVVAALEKVREGKTTGKVVIRVLRNLAEDIDD</sequence>
<dbReference type="Proteomes" id="UP001150538">
    <property type="component" value="Unassembled WGS sequence"/>
</dbReference>
<protein>
    <recommendedName>
        <fullName evidence="1">Enoyl reductase (ER) domain-containing protein</fullName>
    </recommendedName>
</protein>
<evidence type="ECO:0000313" key="3">
    <source>
        <dbReference type="Proteomes" id="UP001150538"/>
    </source>
</evidence>
<dbReference type="Pfam" id="PF08240">
    <property type="entry name" value="ADH_N"/>
    <property type="match status" value="1"/>
</dbReference>
<evidence type="ECO:0000259" key="1">
    <source>
        <dbReference type="SMART" id="SM00829"/>
    </source>
</evidence>
<dbReference type="InterPro" id="IPR013154">
    <property type="entry name" value="ADH-like_N"/>
</dbReference>
<dbReference type="InterPro" id="IPR036291">
    <property type="entry name" value="NAD(P)-bd_dom_sf"/>
</dbReference>
<dbReference type="InterPro" id="IPR020843">
    <property type="entry name" value="ER"/>
</dbReference>
<name>A0A9W8DNX3_9FUNG</name>
<dbReference type="SUPFAM" id="SSF50129">
    <property type="entry name" value="GroES-like"/>
    <property type="match status" value="1"/>
</dbReference>
<organism evidence="2 3">
    <name type="scientific">Mycoemilia scoparia</name>
    <dbReference type="NCBI Taxonomy" id="417184"/>
    <lineage>
        <taxon>Eukaryota</taxon>
        <taxon>Fungi</taxon>
        <taxon>Fungi incertae sedis</taxon>
        <taxon>Zoopagomycota</taxon>
        <taxon>Kickxellomycotina</taxon>
        <taxon>Kickxellomycetes</taxon>
        <taxon>Kickxellales</taxon>
        <taxon>Kickxellaceae</taxon>
        <taxon>Mycoemilia</taxon>
    </lineage>
</organism>
<gene>
    <name evidence="2" type="ORF">H4219_005638</name>
</gene>
<dbReference type="GO" id="GO:0005739">
    <property type="term" value="C:mitochondrion"/>
    <property type="evidence" value="ECO:0007669"/>
    <property type="project" value="TreeGrafter"/>
</dbReference>
<dbReference type="AlphaFoldDB" id="A0A9W8DNX3"/>
<dbReference type="Gene3D" id="3.40.50.720">
    <property type="entry name" value="NAD(P)-binding Rossmann-like Domain"/>
    <property type="match status" value="1"/>
</dbReference>
<dbReference type="Gene3D" id="3.90.180.10">
    <property type="entry name" value="Medium-chain alcohol dehydrogenases, catalytic domain"/>
    <property type="match status" value="1"/>
</dbReference>
<dbReference type="PANTHER" id="PTHR11695:SF294">
    <property type="entry name" value="RETICULON-4-INTERACTING PROTEIN 1, MITOCHONDRIAL"/>
    <property type="match status" value="1"/>
</dbReference>